<dbReference type="EMBL" id="LNQB01000086">
    <property type="protein sequence ID" value="OAP40258.1"/>
    <property type="molecule type" value="Genomic_DNA"/>
</dbReference>
<dbReference type="Proteomes" id="UP000078507">
    <property type="component" value="Unassembled WGS sequence"/>
</dbReference>
<sequence>MDTAYPGASASADDILKLAQHYKMAAAVLGEHSPRRKLHIPRRFLALHSIELYLNAFLLAKGHDSKAIRGLQHNIRERSQMAIGAGLKLRRRTAEHLAALTSNREYLVTRYDPEMAPTLTQVTRVMATLEELAKKVTMVCNTVAKVRVKDQGGRNQRSV</sequence>
<keyword evidence="2" id="KW-1185">Reference proteome</keyword>
<dbReference type="AlphaFoldDB" id="A0A178XY70"/>
<organism evidence="1 2">
    <name type="scientific">Sinorhizobium saheli</name>
    <dbReference type="NCBI Taxonomy" id="36856"/>
    <lineage>
        <taxon>Bacteria</taxon>
        <taxon>Pseudomonadati</taxon>
        <taxon>Pseudomonadota</taxon>
        <taxon>Alphaproteobacteria</taxon>
        <taxon>Hyphomicrobiales</taxon>
        <taxon>Rhizobiaceae</taxon>
        <taxon>Sinorhizobium/Ensifer group</taxon>
        <taxon>Sinorhizobium</taxon>
    </lineage>
</organism>
<evidence type="ECO:0000313" key="1">
    <source>
        <dbReference type="EMBL" id="OAP40258.1"/>
    </source>
</evidence>
<accession>A0A178XY70</accession>
<protein>
    <recommendedName>
        <fullName evidence="3">HEPN domain-containing protein</fullName>
    </recommendedName>
</protein>
<evidence type="ECO:0008006" key="3">
    <source>
        <dbReference type="Google" id="ProtNLM"/>
    </source>
</evidence>
<comment type="caution">
    <text evidence="1">The sequence shown here is derived from an EMBL/GenBank/DDBJ whole genome shotgun (WGS) entry which is preliminary data.</text>
</comment>
<evidence type="ECO:0000313" key="2">
    <source>
        <dbReference type="Proteomes" id="UP000078507"/>
    </source>
</evidence>
<dbReference type="RefSeq" id="WP_066877506.1">
    <property type="nucleotide sequence ID" value="NZ_LNQB01000086.1"/>
</dbReference>
<gene>
    <name evidence="1" type="ORF">ATB98_02120</name>
</gene>
<proteinExistence type="predicted"/>
<name>A0A178XY70_SINSA</name>
<reference evidence="1 2" key="1">
    <citation type="submission" date="2015-11" db="EMBL/GenBank/DDBJ databases">
        <title>Ensifer anhuiense sp. nov., an effective nitrogen fixation bacterium with Glycine soja.</title>
        <authorList>
            <person name="Yan H."/>
            <person name="Chen W."/>
        </authorList>
    </citation>
    <scope>NUCLEOTIDE SEQUENCE [LARGE SCALE GENOMIC DNA]</scope>
    <source>
        <strain evidence="1 2">LMG 7837</strain>
    </source>
</reference>